<name>A0A0A9U4C2_ARUDO</name>
<dbReference type="AlphaFoldDB" id="A0A0A9U4C2"/>
<evidence type="ECO:0000256" key="1">
    <source>
        <dbReference type="SAM" id="MobiDB-lite"/>
    </source>
</evidence>
<protein>
    <submittedName>
        <fullName evidence="2">Uncharacterized protein</fullName>
    </submittedName>
</protein>
<proteinExistence type="predicted"/>
<organism evidence="2">
    <name type="scientific">Arundo donax</name>
    <name type="common">Giant reed</name>
    <name type="synonym">Donax arundinaceus</name>
    <dbReference type="NCBI Taxonomy" id="35708"/>
    <lineage>
        <taxon>Eukaryota</taxon>
        <taxon>Viridiplantae</taxon>
        <taxon>Streptophyta</taxon>
        <taxon>Embryophyta</taxon>
        <taxon>Tracheophyta</taxon>
        <taxon>Spermatophyta</taxon>
        <taxon>Magnoliopsida</taxon>
        <taxon>Liliopsida</taxon>
        <taxon>Poales</taxon>
        <taxon>Poaceae</taxon>
        <taxon>PACMAD clade</taxon>
        <taxon>Arundinoideae</taxon>
        <taxon>Arundineae</taxon>
        <taxon>Arundo</taxon>
    </lineage>
</organism>
<accession>A0A0A9U4C2</accession>
<sequence>MKKKSLHNIPGSISSTYKSSACLPLR</sequence>
<feature type="region of interest" description="Disordered" evidence="1">
    <location>
        <begin position="1"/>
        <end position="26"/>
    </location>
</feature>
<reference evidence="2" key="2">
    <citation type="journal article" date="2015" name="Data Brief">
        <title>Shoot transcriptome of the giant reed, Arundo donax.</title>
        <authorList>
            <person name="Barrero R.A."/>
            <person name="Guerrero F.D."/>
            <person name="Moolhuijzen P."/>
            <person name="Goolsby J.A."/>
            <person name="Tidwell J."/>
            <person name="Bellgard S.E."/>
            <person name="Bellgard M.I."/>
        </authorList>
    </citation>
    <scope>NUCLEOTIDE SEQUENCE</scope>
    <source>
        <tissue evidence="2">Shoot tissue taken approximately 20 cm above the soil surface</tissue>
    </source>
</reference>
<reference evidence="2" key="1">
    <citation type="submission" date="2014-09" db="EMBL/GenBank/DDBJ databases">
        <authorList>
            <person name="Magalhaes I.L.F."/>
            <person name="Oliveira U."/>
            <person name="Santos F.R."/>
            <person name="Vidigal T.H.D.A."/>
            <person name="Brescovit A.D."/>
            <person name="Santos A.J."/>
        </authorList>
    </citation>
    <scope>NUCLEOTIDE SEQUENCE</scope>
    <source>
        <tissue evidence="2">Shoot tissue taken approximately 20 cm above the soil surface</tissue>
    </source>
</reference>
<dbReference type="EMBL" id="GBRH01281118">
    <property type="protein sequence ID" value="JAD16777.1"/>
    <property type="molecule type" value="Transcribed_RNA"/>
</dbReference>
<evidence type="ECO:0000313" key="2">
    <source>
        <dbReference type="EMBL" id="JAD16777.1"/>
    </source>
</evidence>